<feature type="transmembrane region" description="Helical" evidence="14">
    <location>
        <begin position="1708"/>
        <end position="1729"/>
    </location>
</feature>
<dbReference type="InterPro" id="IPR003440">
    <property type="entry name" value="Glyco_trans_48_dom"/>
</dbReference>
<evidence type="ECO:0000313" key="17">
    <source>
        <dbReference type="Proteomes" id="UP000636800"/>
    </source>
</evidence>
<comment type="caution">
    <text evidence="16">The sequence shown here is derived from an EMBL/GenBank/DDBJ whole genome shotgun (WGS) entry which is preliminary data.</text>
</comment>
<evidence type="ECO:0000256" key="10">
    <source>
        <dbReference type="ARBA" id="ARBA00023136"/>
    </source>
</evidence>
<dbReference type="PANTHER" id="PTHR12741:SF22">
    <property type="entry name" value="CALLOSE SYNTHASE 8-RELATED"/>
    <property type="match status" value="1"/>
</dbReference>
<feature type="transmembrane region" description="Helical" evidence="14">
    <location>
        <begin position="718"/>
        <end position="738"/>
    </location>
</feature>
<feature type="transmembrane region" description="Helical" evidence="14">
    <location>
        <begin position="470"/>
        <end position="487"/>
    </location>
</feature>
<dbReference type="GO" id="GO:0005886">
    <property type="term" value="C:plasma membrane"/>
    <property type="evidence" value="ECO:0007669"/>
    <property type="project" value="UniProtKB-SubCell"/>
</dbReference>
<evidence type="ECO:0000256" key="11">
    <source>
        <dbReference type="ARBA" id="ARBA00023316"/>
    </source>
</evidence>
<feature type="transmembrane region" description="Helical" evidence="14">
    <location>
        <begin position="1854"/>
        <end position="1876"/>
    </location>
</feature>
<organism evidence="16 17">
    <name type="scientific">Vanilla planifolia</name>
    <name type="common">Vanilla</name>
    <dbReference type="NCBI Taxonomy" id="51239"/>
    <lineage>
        <taxon>Eukaryota</taxon>
        <taxon>Viridiplantae</taxon>
        <taxon>Streptophyta</taxon>
        <taxon>Embryophyta</taxon>
        <taxon>Tracheophyta</taxon>
        <taxon>Spermatophyta</taxon>
        <taxon>Magnoliopsida</taxon>
        <taxon>Liliopsida</taxon>
        <taxon>Asparagales</taxon>
        <taxon>Orchidaceae</taxon>
        <taxon>Vanilloideae</taxon>
        <taxon>Vanilleae</taxon>
        <taxon>Vanilla</taxon>
    </lineage>
</organism>
<feature type="transmembrane region" description="Helical" evidence="14">
    <location>
        <begin position="1471"/>
        <end position="1494"/>
    </location>
</feature>
<dbReference type="Pfam" id="PF25968">
    <property type="entry name" value="CALS1"/>
    <property type="match status" value="1"/>
</dbReference>
<evidence type="ECO:0000256" key="1">
    <source>
        <dbReference type="ARBA" id="ARBA00004651"/>
    </source>
</evidence>
<evidence type="ECO:0000256" key="7">
    <source>
        <dbReference type="ARBA" id="ARBA00022692"/>
    </source>
</evidence>
<feature type="transmembrane region" description="Helical" evidence="14">
    <location>
        <begin position="1741"/>
        <end position="1758"/>
    </location>
</feature>
<dbReference type="EMBL" id="JADCNL010000004">
    <property type="protein sequence ID" value="KAG0484667.1"/>
    <property type="molecule type" value="Genomic_DNA"/>
</dbReference>
<protein>
    <recommendedName>
        <fullName evidence="12">1,3-beta-glucan synthase</fullName>
        <ecNumber evidence="3">2.4.1.34</ecNumber>
    </recommendedName>
    <alternativeName>
        <fullName evidence="12">1,3-beta-glucan synthase</fullName>
    </alternativeName>
</protein>
<keyword evidence="11" id="KW-0961">Cell wall biogenesis/degradation</keyword>
<keyword evidence="7 14" id="KW-0812">Transmembrane</keyword>
<name>A0A835REB1_VANPL</name>
<keyword evidence="9 14" id="KW-1133">Transmembrane helix</keyword>
<dbReference type="EC" id="2.4.1.34" evidence="3"/>
<keyword evidence="8" id="KW-0133">Cell shape</keyword>
<keyword evidence="10 14" id="KW-0472">Membrane</keyword>
<feature type="transmembrane region" description="Helical" evidence="14">
    <location>
        <begin position="694"/>
        <end position="713"/>
    </location>
</feature>
<evidence type="ECO:0000256" key="4">
    <source>
        <dbReference type="ARBA" id="ARBA00022475"/>
    </source>
</evidence>
<sequence>MEEIVPVGTSHRPIINSGKPFLGKPNAARYSPEPFDSEKLPPALVSEIRRFLRVANQIESESPRVAYLCRFHAFERIHLMDPKSTGRGVRQLKTCLLQRLEQDDKLTIHLRKEESDARELKSFYDKKRSEKEDEIASVLQKVLKAVLSGAGCEFPADGEDVEEKSVSYEAHNILPIDSGDKQNAITLLPEIKAAISAVQHVRGLPLAENTGQMVRPCDLLNWLQSWFGFQAGNVANQREHLVLLLANLHVRQKPKPMQATKLDDRAVDELMEKIFKNYRNWCKFLGRKCNFWLPSVKQEKQQYKLLYIALYLLIWGEASNLRLMPECICYIFHHMAYEIYGVLSGSVSLITGQKVVPAYGGQSESFLENVVTPIYRVIYEEAQKNKNGTSEHTKWRNYDDLNEFFWSTNCFKLGWPLRLDNDFFCTLFSPENSNVSQEPGSGIGEKKWLGKTNFVEIRSFWHLFRSFDRMWTFLILALQAMIIMAWHELETPLELFDSEVFDGIMSIFVTSAILRLMQVTLDIAFIWKARHNMVLSHRLRYVVKFFAAFAWAIALPVSYSTSQGSSVCSTKQFERNTDNFCMSLYLIFVLMYLISNFVGMALFFVPAVSNYIETSSWRTLNILSWWSKPHLYVGRGMQEVQPSIMKYTIFWVILLSSKLFFSYHFQIKPLIEPTKHIMKISINNYDWHEFFPEVQNNAGAILAVWAPIILVYFMDAQIWYSIFCTIFGGVYGIVHHLGEIRTIGMVRSRFYSFPSMFNVSLVPHSAQRKINSIFKDMQNKFFKNSDISRDELAKFALVWNQIIISFRSEDLISNRERDLMIMPLSSELRGTSARWPLFLLASKFSIAVNVARDYVGNFENLYRKIKKDKYMFYAVKECYDTLKNILNFLVIGFIRAIFDEIDASIGNSNIMNDFKLNELPVLLEKITKMTEILFDNKQARQDALIISIQDVLEFFVKDVMAKGGRILDIVDSHIQESGKDSFFMQHEVYMLNSGSQGLLGISLLPDEGRRISFLRFPLPDKGPLKDQVKRLYLMLTVKEAAMDIPSNLEARRRISFFATSLFMRMPPAPEVRNMLSFCIMTPYFMEEVKFSEDELHSNQDGSASILYYMRKIYPDEWKNFLERMNHNITDEDTRYWASFRGQTLSRTVRGMMYYRKALKLQAFLDLANNQDIMKGCPNIETNHGERNSQLSLAAKLDALVDMKFTYVISCQMFGAQKASGDYHAQDIIDLMSRYPSLRIAYIEEKEEIVADKTHKEIYRIKLPGPPIIGEGKPENQNHAIIFTRGEALQAIDMNQDNYFEEAYKMRNLLQEFLKHSGQHQPTILGLREHIFTGSISSLAGFMSYQESSFVTIGQRFLANPLRVRFHYGHPDIFDRIFHITQGGISKASKTINLSEDIFAGFNTILRRGHVSYKEYLQVGKGRDVGLNQISKFEAKVANGNSEQSLSREIYRLAHRFDFFRMLSFYFTTVGYYFNNMISVFGVYVFLYGQLYLVLSGVERALIVDARMQNIKSLETALASQSFLQLGLLSGLPMVMELGLEKGFRSAMSDFILMQLQLASVFFTFSLGTKAHYFGQTILHGGAKYRPTGRKFVVFHAGFAENYQLYSRSHFVKGFELVFLLTVYNMFRRSYESSIAYIMITYSAWFMAIAWLFAPFLFNPSGFTWRKIVEDWDDWNKWMKNVGGIGVQPEKSWESWWNAEYAHLRHSGLWSRILEIFFSLRFFIYQYGLVYHLDISQQNKNIMVYMLSWFVIFAIFSLVKLVTEGRRLLSINFHLTFRFLKLLIFLAVVAGIITLLSVCRLSLMDLVVCCLAFLPTGWGLLSIAQTLRPKMEQYWLWEPVRVIAQAYDYGMGNLLFAPIAVLAWMPLVSAIQTRVLFNQAFTRQLRIHTILYGKGKNR</sequence>
<evidence type="ECO:0000313" key="16">
    <source>
        <dbReference type="EMBL" id="KAG0484667.1"/>
    </source>
</evidence>
<reference evidence="16 17" key="1">
    <citation type="journal article" date="2020" name="Nat. Food">
        <title>A phased Vanilla planifolia genome enables genetic improvement of flavour and production.</title>
        <authorList>
            <person name="Hasing T."/>
            <person name="Tang H."/>
            <person name="Brym M."/>
            <person name="Khazi F."/>
            <person name="Huang T."/>
            <person name="Chambers A.H."/>
        </authorList>
    </citation>
    <scope>NUCLEOTIDE SEQUENCE [LARGE SCALE GENOMIC DNA]</scope>
    <source>
        <tissue evidence="16">Leaf</tissue>
    </source>
</reference>
<dbReference type="InterPro" id="IPR026899">
    <property type="entry name" value="FKS1-like_dom1"/>
</dbReference>
<dbReference type="InterPro" id="IPR058851">
    <property type="entry name" value="CALS1_helical"/>
</dbReference>
<gene>
    <name evidence="16" type="ORF">HPP92_008746</name>
</gene>
<evidence type="ECO:0000256" key="6">
    <source>
        <dbReference type="ARBA" id="ARBA00022679"/>
    </source>
</evidence>
<dbReference type="GO" id="GO:0006075">
    <property type="term" value="P:(1-&gt;3)-beta-D-glucan biosynthetic process"/>
    <property type="evidence" value="ECO:0007669"/>
    <property type="project" value="InterPro"/>
</dbReference>
<evidence type="ECO:0000256" key="12">
    <source>
        <dbReference type="ARBA" id="ARBA00032165"/>
    </source>
</evidence>
<proteinExistence type="inferred from homology"/>
<accession>A0A835REB1</accession>
<dbReference type="InterPro" id="IPR039431">
    <property type="entry name" value="Vta1/CALS_N"/>
</dbReference>
<dbReference type="Pfam" id="PF14288">
    <property type="entry name" value="FKS1_dom1"/>
    <property type="match status" value="1"/>
</dbReference>
<comment type="subcellular location">
    <subcellularLocation>
        <location evidence="1">Cell membrane</location>
        <topology evidence="1">Multi-pass membrane protein</topology>
    </subcellularLocation>
</comment>
<evidence type="ECO:0000256" key="5">
    <source>
        <dbReference type="ARBA" id="ARBA00022676"/>
    </source>
</evidence>
<evidence type="ECO:0000256" key="2">
    <source>
        <dbReference type="ARBA" id="ARBA00009040"/>
    </source>
</evidence>
<keyword evidence="5" id="KW-0328">Glycosyltransferase</keyword>
<dbReference type="GO" id="GO:0003843">
    <property type="term" value="F:1,3-beta-D-glucan synthase activity"/>
    <property type="evidence" value="ECO:0007669"/>
    <property type="project" value="UniProtKB-EC"/>
</dbReference>
<feature type="transmembrane region" description="Helical" evidence="14">
    <location>
        <begin position="1778"/>
        <end position="1798"/>
    </location>
</feature>
<evidence type="ECO:0000256" key="14">
    <source>
        <dbReference type="SAM" id="Phobius"/>
    </source>
</evidence>
<evidence type="ECO:0000256" key="8">
    <source>
        <dbReference type="ARBA" id="ARBA00022960"/>
    </source>
</evidence>
<evidence type="ECO:0000256" key="9">
    <source>
        <dbReference type="ARBA" id="ARBA00022989"/>
    </source>
</evidence>
<dbReference type="SMART" id="SM01205">
    <property type="entry name" value="FKS1_dom1"/>
    <property type="match status" value="1"/>
</dbReference>
<keyword evidence="6" id="KW-0808">Transferase</keyword>
<evidence type="ECO:0000256" key="3">
    <source>
        <dbReference type="ARBA" id="ARBA00012589"/>
    </source>
</evidence>
<dbReference type="GO" id="GO:0000148">
    <property type="term" value="C:1,3-beta-D-glucan synthase complex"/>
    <property type="evidence" value="ECO:0007669"/>
    <property type="project" value="InterPro"/>
</dbReference>
<comment type="catalytic activity">
    <reaction evidence="13">
        <text>[(1-&gt;3)-beta-D-glucosyl](n) + UDP-alpha-D-glucose = [(1-&gt;3)-beta-D-glucosyl](n+1) + UDP + H(+)</text>
        <dbReference type="Rhea" id="RHEA:21476"/>
        <dbReference type="Rhea" id="RHEA-COMP:11146"/>
        <dbReference type="Rhea" id="RHEA-COMP:14303"/>
        <dbReference type="ChEBI" id="CHEBI:15378"/>
        <dbReference type="ChEBI" id="CHEBI:37671"/>
        <dbReference type="ChEBI" id="CHEBI:58223"/>
        <dbReference type="ChEBI" id="CHEBI:58885"/>
        <dbReference type="EC" id="2.4.1.34"/>
    </reaction>
</comment>
<feature type="transmembrane region" description="Helical" evidence="14">
    <location>
        <begin position="1634"/>
        <end position="1657"/>
    </location>
</feature>
<dbReference type="InterPro" id="IPR023175">
    <property type="entry name" value="Vta1/CALS_N_sf"/>
</dbReference>
<dbReference type="GO" id="GO:0008360">
    <property type="term" value="P:regulation of cell shape"/>
    <property type="evidence" value="ECO:0007669"/>
    <property type="project" value="UniProtKB-KW"/>
</dbReference>
<dbReference type="Pfam" id="PF02364">
    <property type="entry name" value="Glucan_synthase"/>
    <property type="match status" value="2"/>
</dbReference>
<dbReference type="Proteomes" id="UP000636800">
    <property type="component" value="Unassembled WGS sequence"/>
</dbReference>
<feature type="domain" description="1,3-beta-glucan synthase component FKS1-like" evidence="15">
    <location>
        <begin position="302"/>
        <end position="418"/>
    </location>
</feature>
<dbReference type="Gene3D" id="1.25.40.270">
    <property type="entry name" value="Vacuolar protein sorting-associated protein vta1"/>
    <property type="match status" value="1"/>
</dbReference>
<feature type="transmembrane region" description="Helical" evidence="14">
    <location>
        <begin position="541"/>
        <end position="562"/>
    </location>
</feature>
<feature type="transmembrane region" description="Helical" evidence="14">
    <location>
        <begin position="507"/>
        <end position="529"/>
    </location>
</feature>
<dbReference type="PANTHER" id="PTHR12741">
    <property type="entry name" value="LYST-INTERACTING PROTEIN LIP5 DOPAMINE RESPONSIVE PROTEIN DRG-1"/>
    <property type="match status" value="1"/>
</dbReference>
<evidence type="ECO:0000259" key="15">
    <source>
        <dbReference type="SMART" id="SM01205"/>
    </source>
</evidence>
<keyword evidence="17" id="KW-1185">Reference proteome</keyword>
<feature type="transmembrane region" description="Helical" evidence="14">
    <location>
        <begin position="1805"/>
        <end position="1826"/>
    </location>
</feature>
<feature type="transmembrane region" description="Helical" evidence="14">
    <location>
        <begin position="582"/>
        <end position="608"/>
    </location>
</feature>
<dbReference type="OrthoDB" id="17458at2759"/>
<comment type="similarity">
    <text evidence="2">Belongs to the glycosyltransferase 48 family.</text>
</comment>
<evidence type="ECO:0000256" key="13">
    <source>
        <dbReference type="ARBA" id="ARBA00047777"/>
    </source>
</evidence>
<dbReference type="Pfam" id="PF04652">
    <property type="entry name" value="Vta1"/>
    <property type="match status" value="1"/>
</dbReference>
<feature type="transmembrane region" description="Helical" evidence="14">
    <location>
        <begin position="644"/>
        <end position="665"/>
    </location>
</feature>
<keyword evidence="4" id="KW-1003">Cell membrane</keyword>